<gene>
    <name evidence="2" type="ORF">LF65_01655</name>
</gene>
<sequence length="128" mass="14105">MTNNYENGINILKEITDENGEQMIKSVGEIFPDFLEKMISFGFGQIYARPNLDLKTREVVTITSLITQGAFEQLGFHIKAALKVGLTQEEILEIIMQCAAYSGFPKACSAVGIAGEIFKNGNYSVSKC</sequence>
<dbReference type="PANTHER" id="PTHR33570:SF10">
    <property type="entry name" value="GAMMA-CARBOXYMUCONOLACTONE DECARBOXYLASE"/>
    <property type="match status" value="1"/>
</dbReference>
<dbReference type="SUPFAM" id="SSF69118">
    <property type="entry name" value="AhpD-like"/>
    <property type="match status" value="1"/>
</dbReference>
<dbReference type="Pfam" id="PF02627">
    <property type="entry name" value="CMD"/>
    <property type="match status" value="1"/>
</dbReference>
<dbReference type="OrthoDB" id="9802489at2"/>
<dbReference type="Proteomes" id="UP000031866">
    <property type="component" value="Chromosome"/>
</dbReference>
<protein>
    <submittedName>
        <fullName evidence="2">Carboxymuconolactone decarboxylase</fullName>
    </submittedName>
</protein>
<evidence type="ECO:0000259" key="1">
    <source>
        <dbReference type="Pfam" id="PF02627"/>
    </source>
</evidence>
<organism evidence="2 3">
    <name type="scientific">Clostridium beijerinckii</name>
    <name type="common">Clostridium MP</name>
    <dbReference type="NCBI Taxonomy" id="1520"/>
    <lineage>
        <taxon>Bacteria</taxon>
        <taxon>Bacillati</taxon>
        <taxon>Bacillota</taxon>
        <taxon>Clostridia</taxon>
        <taxon>Eubacteriales</taxon>
        <taxon>Clostridiaceae</taxon>
        <taxon>Clostridium</taxon>
    </lineage>
</organism>
<dbReference type="GO" id="GO:0051920">
    <property type="term" value="F:peroxiredoxin activity"/>
    <property type="evidence" value="ECO:0007669"/>
    <property type="project" value="InterPro"/>
</dbReference>
<dbReference type="KEGG" id="cbei:LF65_01655"/>
<dbReference type="PANTHER" id="PTHR33570">
    <property type="entry name" value="4-CARBOXYMUCONOLACTONE DECARBOXYLASE FAMILY PROTEIN"/>
    <property type="match status" value="1"/>
</dbReference>
<proteinExistence type="predicted"/>
<dbReference type="STRING" id="1520.LF65_01655"/>
<evidence type="ECO:0000313" key="2">
    <source>
        <dbReference type="EMBL" id="AJG98260.1"/>
    </source>
</evidence>
<dbReference type="InterPro" id="IPR029032">
    <property type="entry name" value="AhpD-like"/>
</dbReference>
<dbReference type="Gene3D" id="1.20.1290.10">
    <property type="entry name" value="AhpD-like"/>
    <property type="match status" value="1"/>
</dbReference>
<name>A0A0B5QBF5_CLOBE</name>
<dbReference type="EMBL" id="CP010086">
    <property type="protein sequence ID" value="AJG98260.1"/>
    <property type="molecule type" value="Genomic_DNA"/>
</dbReference>
<dbReference type="RefSeq" id="WP_041895540.1">
    <property type="nucleotide sequence ID" value="NZ_CP010086.2"/>
</dbReference>
<dbReference type="AlphaFoldDB" id="A0A0B5QBF5"/>
<reference evidence="3" key="1">
    <citation type="submission" date="2014-12" db="EMBL/GenBank/DDBJ databases">
        <title>Genome sequence of Clostridium beijerinckii strain 59B.</title>
        <authorList>
            <person name="Little G.T."/>
            <person name="Minton N.P."/>
        </authorList>
    </citation>
    <scope>NUCLEOTIDE SEQUENCE [LARGE SCALE GENOMIC DNA]</scope>
    <source>
        <strain evidence="3">59B</strain>
    </source>
</reference>
<dbReference type="InterPro" id="IPR052512">
    <property type="entry name" value="4CMD/NDH-1_regulator"/>
</dbReference>
<feature type="domain" description="Carboxymuconolactone decarboxylase-like" evidence="1">
    <location>
        <begin position="32"/>
        <end position="114"/>
    </location>
</feature>
<dbReference type="InterPro" id="IPR003779">
    <property type="entry name" value="CMD-like"/>
</dbReference>
<accession>A0A0B5QBF5</accession>
<evidence type="ECO:0000313" key="3">
    <source>
        <dbReference type="Proteomes" id="UP000031866"/>
    </source>
</evidence>